<name>A0A0S2MWD0_9CAUD</name>
<keyword evidence="1" id="KW-1133">Transmembrane helix</keyword>
<protein>
    <submittedName>
        <fullName evidence="2">Uncharacterized protein</fullName>
    </submittedName>
</protein>
<proteinExistence type="predicted"/>
<feature type="transmembrane region" description="Helical" evidence="1">
    <location>
        <begin position="7"/>
        <end position="30"/>
    </location>
</feature>
<feature type="transmembrane region" description="Helical" evidence="1">
    <location>
        <begin position="36"/>
        <end position="53"/>
    </location>
</feature>
<evidence type="ECO:0000313" key="3">
    <source>
        <dbReference type="Proteomes" id="UP000229115"/>
    </source>
</evidence>
<accession>A0A0S2MWD0</accession>
<keyword evidence="1" id="KW-0472">Membrane</keyword>
<dbReference type="EMBL" id="KT962245">
    <property type="protein sequence ID" value="ALO80172.1"/>
    <property type="molecule type" value="Genomic_RNA"/>
</dbReference>
<organism evidence="2 3">
    <name type="scientific">Cellulophaga phage phi4:1_13</name>
    <dbReference type="NCBI Taxonomy" id="1747284"/>
    <lineage>
        <taxon>Viruses</taxon>
        <taxon>Duplodnaviria</taxon>
        <taxon>Heunggongvirae</taxon>
        <taxon>Uroviricota</taxon>
        <taxon>Caudoviricetes</taxon>
        <taxon>Lightbulbvirus</taxon>
        <taxon>Lightbulbvirus Cba41</taxon>
    </lineage>
</organism>
<sequence>MNKSVKAIILTGLAVIFAIGALIGVCICLAAENLRLGWITTTFAVLSGVTLLLKNEI</sequence>
<keyword evidence="1" id="KW-0812">Transmembrane</keyword>
<gene>
    <name evidence="2" type="ORF">Phi4113_163</name>
</gene>
<evidence type="ECO:0000313" key="2">
    <source>
        <dbReference type="EMBL" id="ALO80172.1"/>
    </source>
</evidence>
<evidence type="ECO:0000256" key="1">
    <source>
        <dbReference type="SAM" id="Phobius"/>
    </source>
</evidence>
<reference evidence="2 3" key="1">
    <citation type="submission" date="2015-10" db="EMBL/GenBank/DDBJ databases">
        <title>Large-scale maps of variable infection efficiencies in aquatic Bacteriodetes phage-host model systems.</title>
        <authorList>
            <person name="Holmfeldt K."/>
            <person name="Solonenko N."/>
            <person name="Howard-Varona C."/>
            <person name="Moreno M."/>
            <person name="Malmstrom R.R."/>
            <person name="Blow M.J."/>
            <person name="Sullivan M.B."/>
        </authorList>
    </citation>
    <scope>NUCLEOTIDE SEQUENCE [LARGE SCALE GENOMIC DNA]</scope>
</reference>
<dbReference type="Proteomes" id="UP000229115">
    <property type="component" value="Segment"/>
</dbReference>